<dbReference type="EnsemblMetazoa" id="PPAI001458-RA">
    <property type="protein sequence ID" value="PPAI001458-PA"/>
    <property type="gene ID" value="PPAI001458"/>
</dbReference>
<dbReference type="EMBL" id="AJVK01022611">
    <property type="status" value="NOT_ANNOTATED_CDS"/>
    <property type="molecule type" value="Genomic_DNA"/>
</dbReference>
<accession>A0A1B0D285</accession>
<dbReference type="Gene3D" id="3.30.365.10">
    <property type="entry name" value="Aldehyde oxidase/xanthine dehydrogenase, molybdopterin binding domain"/>
    <property type="match status" value="1"/>
</dbReference>
<sequence length="86" mass="9349">MSIVVLFALRNALDAVRKDSGASDGTYYSLGAPTTPEDILILAGNSTDHIRFPSRKPLQLVPHPHLDSNSHQYPPKYPLDAVGIIP</sequence>
<evidence type="ECO:0000313" key="2">
    <source>
        <dbReference type="Proteomes" id="UP000092462"/>
    </source>
</evidence>
<dbReference type="AlphaFoldDB" id="A0A1B0D285"/>
<dbReference type="Proteomes" id="UP000092462">
    <property type="component" value="Unassembled WGS sequence"/>
</dbReference>
<organism evidence="1 2">
    <name type="scientific">Phlebotomus papatasi</name>
    <name type="common">Sandfly</name>
    <dbReference type="NCBI Taxonomy" id="29031"/>
    <lineage>
        <taxon>Eukaryota</taxon>
        <taxon>Metazoa</taxon>
        <taxon>Ecdysozoa</taxon>
        <taxon>Arthropoda</taxon>
        <taxon>Hexapoda</taxon>
        <taxon>Insecta</taxon>
        <taxon>Pterygota</taxon>
        <taxon>Neoptera</taxon>
        <taxon>Endopterygota</taxon>
        <taxon>Diptera</taxon>
        <taxon>Nematocera</taxon>
        <taxon>Psychodoidea</taxon>
        <taxon>Psychodidae</taxon>
        <taxon>Phlebotomus</taxon>
        <taxon>Phlebotomus</taxon>
    </lineage>
</organism>
<keyword evidence="2" id="KW-1185">Reference proteome</keyword>
<protein>
    <submittedName>
        <fullName evidence="1">Uncharacterized protein</fullName>
    </submittedName>
</protein>
<dbReference type="VEuPathDB" id="VectorBase:PPAI001458"/>
<proteinExistence type="predicted"/>
<reference evidence="1" key="1">
    <citation type="submission" date="2022-08" db="UniProtKB">
        <authorList>
            <consortium name="EnsemblMetazoa"/>
        </authorList>
    </citation>
    <scope>IDENTIFICATION</scope>
    <source>
        <strain evidence="1">Israel</strain>
    </source>
</reference>
<evidence type="ECO:0000313" key="1">
    <source>
        <dbReference type="EnsemblMetazoa" id="PPAI001458-PA"/>
    </source>
</evidence>
<name>A0A1B0D285_PHLPP</name>